<keyword evidence="1" id="KW-0732">Signal</keyword>
<gene>
    <name evidence="2" type="ORF">IHQ72_23960</name>
</gene>
<dbReference type="Proteomes" id="UP001058098">
    <property type="component" value="Chromosome"/>
</dbReference>
<protein>
    <submittedName>
        <fullName evidence="2">DUF2950 domain-containing protein</fullName>
    </submittedName>
</protein>
<evidence type="ECO:0000313" key="2">
    <source>
        <dbReference type="EMBL" id="UVC13742.1"/>
    </source>
</evidence>
<dbReference type="EMBL" id="CP062229">
    <property type="protein sequence ID" value="UVC13742.1"/>
    <property type="molecule type" value="Genomic_DNA"/>
</dbReference>
<feature type="chain" id="PRO_5046289207" evidence="1">
    <location>
        <begin position="23"/>
        <end position="318"/>
    </location>
</feature>
<name>A0ABY5QTC0_9HYPH</name>
<dbReference type="Pfam" id="PF11453">
    <property type="entry name" value="DUF2950"/>
    <property type="match status" value="1"/>
</dbReference>
<feature type="signal peptide" evidence="1">
    <location>
        <begin position="1"/>
        <end position="22"/>
    </location>
</feature>
<keyword evidence="3" id="KW-1185">Reference proteome</keyword>
<sequence>MIMIRYLITATLALSLGVPALSAGGAQEAQTSTTQDFDAFIGETPTPFATVDELVEAFRKALEEDDKEAVASLLGLSPSEVLKSKEVEASFPEIREEAAKAIAVKELASDRRSLLLGNQVWPFPFPVVQTEGKWAFDTIAGLEEVINRRIGENELTTVANLRAYVEAQEDYKETDWDEDGVGEYAQKLISTPGTYDGLYWEPGDGVPESPFGSLISQAELATAAEDGYFGYRYRILNGQGANVAGGQYDYVINGNMIAGFGLIAMPAEYDRTGIMTFVVNQYGTVYEKDLGPDTAALAEKITAFDPDDGWAVVNDPGE</sequence>
<dbReference type="InterPro" id="IPR021556">
    <property type="entry name" value="DUF2950"/>
</dbReference>
<reference evidence="2" key="1">
    <citation type="submission" date="2020-09" db="EMBL/GenBank/DDBJ databases">
        <title>Rhizobia associated with sainfoin plants.</title>
        <authorList>
            <person name="Asharfi S."/>
            <person name="Kuzmanovic N."/>
            <person name="Bunk B."/>
            <person name="Sproeer C."/>
            <person name="Becker M."/>
            <person name="Thuenen T."/>
        </authorList>
    </citation>
    <scope>NUCLEOTIDE SEQUENCE</scope>
    <source>
        <strain evidence="2">OM4</strain>
    </source>
</reference>
<evidence type="ECO:0000256" key="1">
    <source>
        <dbReference type="SAM" id="SignalP"/>
    </source>
</evidence>
<evidence type="ECO:0000313" key="3">
    <source>
        <dbReference type="Proteomes" id="UP001058098"/>
    </source>
</evidence>
<accession>A0ABY5QTC0</accession>
<organism evidence="2 3">
    <name type="scientific">Mesorhizobium onobrychidis</name>
    <dbReference type="NCBI Taxonomy" id="2775404"/>
    <lineage>
        <taxon>Bacteria</taxon>
        <taxon>Pseudomonadati</taxon>
        <taxon>Pseudomonadota</taxon>
        <taxon>Alphaproteobacteria</taxon>
        <taxon>Hyphomicrobiales</taxon>
        <taxon>Phyllobacteriaceae</taxon>
        <taxon>Mesorhizobium</taxon>
    </lineage>
</organism>
<proteinExistence type="predicted"/>